<dbReference type="InterPro" id="IPR010982">
    <property type="entry name" value="Lambda_DNA-bd_dom_sf"/>
</dbReference>
<dbReference type="GO" id="GO:0003677">
    <property type="term" value="F:DNA binding"/>
    <property type="evidence" value="ECO:0007669"/>
    <property type="project" value="InterPro"/>
</dbReference>
<name>A0A3B0WY28_9ZZZZ</name>
<sequence>MNNKTTNLIETLGRRLKQIRINANLTQNQLADIIGKSRTAIARAEKGRCNLSTFVSILVALDADAQLDLLLSEPPPSPVLLAKAKGKQRKRASGVSKTATQSTNESDIKW</sequence>
<dbReference type="SMART" id="SM00530">
    <property type="entry name" value="HTH_XRE"/>
    <property type="match status" value="1"/>
</dbReference>
<dbReference type="PROSITE" id="PS50943">
    <property type="entry name" value="HTH_CROC1"/>
    <property type="match status" value="1"/>
</dbReference>
<feature type="region of interest" description="Disordered" evidence="1">
    <location>
        <begin position="72"/>
        <end position="110"/>
    </location>
</feature>
<reference evidence="3" key="1">
    <citation type="submission" date="2018-06" db="EMBL/GenBank/DDBJ databases">
        <authorList>
            <person name="Zhirakovskaya E."/>
        </authorList>
    </citation>
    <scope>NUCLEOTIDE SEQUENCE</scope>
</reference>
<dbReference type="EMBL" id="UOFC01000269">
    <property type="protein sequence ID" value="VAW49266.1"/>
    <property type="molecule type" value="Genomic_DNA"/>
</dbReference>
<gene>
    <name evidence="3" type="ORF">MNBD_GAMMA03-18</name>
</gene>
<dbReference type="AlphaFoldDB" id="A0A3B0WY28"/>
<feature type="compositionally biased region" description="Polar residues" evidence="1">
    <location>
        <begin position="95"/>
        <end position="110"/>
    </location>
</feature>
<dbReference type="InterPro" id="IPR001387">
    <property type="entry name" value="Cro/C1-type_HTH"/>
</dbReference>
<evidence type="ECO:0000259" key="2">
    <source>
        <dbReference type="PROSITE" id="PS50943"/>
    </source>
</evidence>
<evidence type="ECO:0000256" key="1">
    <source>
        <dbReference type="SAM" id="MobiDB-lite"/>
    </source>
</evidence>
<organism evidence="3">
    <name type="scientific">hydrothermal vent metagenome</name>
    <dbReference type="NCBI Taxonomy" id="652676"/>
    <lineage>
        <taxon>unclassified sequences</taxon>
        <taxon>metagenomes</taxon>
        <taxon>ecological metagenomes</taxon>
    </lineage>
</organism>
<accession>A0A3B0WY28</accession>
<protein>
    <recommendedName>
        <fullName evidence="2">HTH cro/C1-type domain-containing protein</fullName>
    </recommendedName>
</protein>
<dbReference type="Gene3D" id="1.10.260.40">
    <property type="entry name" value="lambda repressor-like DNA-binding domains"/>
    <property type="match status" value="1"/>
</dbReference>
<dbReference type="CDD" id="cd00093">
    <property type="entry name" value="HTH_XRE"/>
    <property type="match status" value="1"/>
</dbReference>
<dbReference type="SUPFAM" id="SSF47413">
    <property type="entry name" value="lambda repressor-like DNA-binding domains"/>
    <property type="match status" value="1"/>
</dbReference>
<proteinExistence type="predicted"/>
<evidence type="ECO:0000313" key="3">
    <source>
        <dbReference type="EMBL" id="VAW49266.1"/>
    </source>
</evidence>
<dbReference type="Pfam" id="PF13560">
    <property type="entry name" value="HTH_31"/>
    <property type="match status" value="1"/>
</dbReference>
<feature type="domain" description="HTH cro/C1-type" evidence="2">
    <location>
        <begin position="16"/>
        <end position="69"/>
    </location>
</feature>